<dbReference type="PANTHER" id="PTHR33710">
    <property type="entry name" value="BNAC02G09200D PROTEIN"/>
    <property type="match status" value="1"/>
</dbReference>
<evidence type="ECO:0000313" key="1">
    <source>
        <dbReference type="EMBL" id="KAG5576094.1"/>
    </source>
</evidence>
<gene>
    <name evidence="1" type="ORF">H5410_056228</name>
</gene>
<dbReference type="EMBL" id="JACXVP010000011">
    <property type="protein sequence ID" value="KAG5576094.1"/>
    <property type="molecule type" value="Genomic_DNA"/>
</dbReference>
<dbReference type="AlphaFoldDB" id="A0A9J5WMH8"/>
<evidence type="ECO:0000313" key="2">
    <source>
        <dbReference type="Proteomes" id="UP000824120"/>
    </source>
</evidence>
<keyword evidence="2" id="KW-1185">Reference proteome</keyword>
<dbReference type="Proteomes" id="UP000824120">
    <property type="component" value="Chromosome 11"/>
</dbReference>
<name>A0A9J5WMH8_SOLCO</name>
<organism evidence="1 2">
    <name type="scientific">Solanum commersonii</name>
    <name type="common">Commerson's wild potato</name>
    <name type="synonym">Commerson's nightshade</name>
    <dbReference type="NCBI Taxonomy" id="4109"/>
    <lineage>
        <taxon>Eukaryota</taxon>
        <taxon>Viridiplantae</taxon>
        <taxon>Streptophyta</taxon>
        <taxon>Embryophyta</taxon>
        <taxon>Tracheophyta</taxon>
        <taxon>Spermatophyta</taxon>
        <taxon>Magnoliopsida</taxon>
        <taxon>eudicotyledons</taxon>
        <taxon>Gunneridae</taxon>
        <taxon>Pentapetalae</taxon>
        <taxon>asterids</taxon>
        <taxon>lamiids</taxon>
        <taxon>Solanales</taxon>
        <taxon>Solanaceae</taxon>
        <taxon>Solanoideae</taxon>
        <taxon>Solaneae</taxon>
        <taxon>Solanum</taxon>
    </lineage>
</organism>
<dbReference type="SUPFAM" id="SSF56219">
    <property type="entry name" value="DNase I-like"/>
    <property type="match status" value="1"/>
</dbReference>
<dbReference type="InterPro" id="IPR036691">
    <property type="entry name" value="Endo/exonu/phosph_ase_sf"/>
</dbReference>
<dbReference type="OrthoDB" id="1750221at2759"/>
<sequence>MAGQYANPWVIGRDFNVILSGEEKFGGLPVLYQELEEFANCLTNCGLLDRGYIGSTYTWWNGRTDGACIFKRLDRVLSNQKMMEKFLVYSIKH</sequence>
<protein>
    <submittedName>
        <fullName evidence="1">Uncharacterized protein</fullName>
    </submittedName>
</protein>
<accession>A0A9J5WMH8</accession>
<dbReference type="Gene3D" id="3.60.10.10">
    <property type="entry name" value="Endonuclease/exonuclease/phosphatase"/>
    <property type="match status" value="1"/>
</dbReference>
<reference evidence="1 2" key="1">
    <citation type="submission" date="2020-09" db="EMBL/GenBank/DDBJ databases">
        <title>De no assembly of potato wild relative species, Solanum commersonii.</title>
        <authorList>
            <person name="Cho K."/>
        </authorList>
    </citation>
    <scope>NUCLEOTIDE SEQUENCE [LARGE SCALE GENOMIC DNA]</scope>
    <source>
        <strain evidence="1">LZ3.2</strain>
        <tissue evidence="1">Leaf</tissue>
    </source>
</reference>
<proteinExistence type="predicted"/>
<dbReference type="PANTHER" id="PTHR33710:SF71">
    <property type="entry name" value="ENDONUCLEASE_EXONUCLEASE_PHOSPHATASE DOMAIN-CONTAINING PROTEIN"/>
    <property type="match status" value="1"/>
</dbReference>
<comment type="caution">
    <text evidence="1">The sequence shown here is derived from an EMBL/GenBank/DDBJ whole genome shotgun (WGS) entry which is preliminary data.</text>
</comment>